<feature type="region of interest" description="Disordered" evidence="1">
    <location>
        <begin position="1"/>
        <end position="21"/>
    </location>
</feature>
<evidence type="ECO:0000256" key="1">
    <source>
        <dbReference type="SAM" id="MobiDB-lite"/>
    </source>
</evidence>
<dbReference type="RefSeq" id="XP_008862216.1">
    <property type="nucleotide sequence ID" value="XM_008863994.1"/>
</dbReference>
<dbReference type="VEuPathDB" id="FungiDB:H310_00996"/>
<reference evidence="2" key="1">
    <citation type="submission" date="2013-12" db="EMBL/GenBank/DDBJ databases">
        <title>The Genome Sequence of Aphanomyces invadans NJM9701.</title>
        <authorList>
            <consortium name="The Broad Institute Genomics Platform"/>
            <person name="Russ C."/>
            <person name="Tyler B."/>
            <person name="van West P."/>
            <person name="Dieguez-Uribeondo J."/>
            <person name="Young S.K."/>
            <person name="Zeng Q."/>
            <person name="Gargeya S."/>
            <person name="Fitzgerald M."/>
            <person name="Abouelleil A."/>
            <person name="Alvarado L."/>
            <person name="Chapman S.B."/>
            <person name="Gainer-Dewar J."/>
            <person name="Goldberg J."/>
            <person name="Griggs A."/>
            <person name="Gujja S."/>
            <person name="Hansen M."/>
            <person name="Howarth C."/>
            <person name="Imamovic A."/>
            <person name="Ireland A."/>
            <person name="Larimer J."/>
            <person name="McCowan C."/>
            <person name="Murphy C."/>
            <person name="Pearson M."/>
            <person name="Poon T.W."/>
            <person name="Priest M."/>
            <person name="Roberts A."/>
            <person name="Saif S."/>
            <person name="Shea T."/>
            <person name="Sykes S."/>
            <person name="Wortman J."/>
            <person name="Nusbaum C."/>
            <person name="Birren B."/>
        </authorList>
    </citation>
    <scope>NUCLEOTIDE SEQUENCE [LARGE SCALE GENOMIC DNA]</scope>
    <source>
        <strain evidence="2">NJM9701</strain>
    </source>
</reference>
<dbReference type="GeneID" id="20078046"/>
<accession>A0A024UPT8</accession>
<organism evidence="2">
    <name type="scientific">Aphanomyces invadans</name>
    <dbReference type="NCBI Taxonomy" id="157072"/>
    <lineage>
        <taxon>Eukaryota</taxon>
        <taxon>Sar</taxon>
        <taxon>Stramenopiles</taxon>
        <taxon>Oomycota</taxon>
        <taxon>Saprolegniomycetes</taxon>
        <taxon>Saprolegniales</taxon>
        <taxon>Verrucalvaceae</taxon>
        <taxon>Aphanomyces</taxon>
    </lineage>
</organism>
<proteinExistence type="predicted"/>
<dbReference type="AlphaFoldDB" id="A0A024UPT8"/>
<dbReference type="EMBL" id="KI913953">
    <property type="protein sequence ID" value="ETW08411.1"/>
    <property type="molecule type" value="Genomic_DNA"/>
</dbReference>
<sequence length="101" mass="10839">MQSMVVQHVMNKTRKSKVRAPNAVLSAANASVTLPNDPQDLEMNPVYSDGDSGVSVAVALPRSGRSQMAAWVEIMSTAALFNVAATAVPLMCRAFEMSREE</sequence>
<dbReference type="OrthoDB" id="10439124at2759"/>
<name>A0A024UPT8_9STRA</name>
<gene>
    <name evidence="2" type="ORF">H310_00996</name>
</gene>
<evidence type="ECO:0000313" key="2">
    <source>
        <dbReference type="EMBL" id="ETW08411.1"/>
    </source>
</evidence>
<protein>
    <submittedName>
        <fullName evidence="2">Uncharacterized protein</fullName>
    </submittedName>
</protein>